<proteinExistence type="predicted"/>
<keyword evidence="1" id="KW-0732">Signal</keyword>
<gene>
    <name evidence="2" type="ORF">OO014_01255</name>
</gene>
<organism evidence="2 3">
    <name type="scientific">Intrasporangium calvum</name>
    <dbReference type="NCBI Taxonomy" id="53358"/>
    <lineage>
        <taxon>Bacteria</taxon>
        <taxon>Bacillati</taxon>
        <taxon>Actinomycetota</taxon>
        <taxon>Actinomycetes</taxon>
        <taxon>Micrococcales</taxon>
        <taxon>Intrasporangiaceae</taxon>
        <taxon>Intrasporangium</taxon>
    </lineage>
</organism>
<protein>
    <submittedName>
        <fullName evidence="2">Uncharacterized protein</fullName>
    </submittedName>
</protein>
<feature type="signal peptide" evidence="1">
    <location>
        <begin position="1"/>
        <end position="30"/>
    </location>
</feature>
<sequence>MSNPQRERGGTAVLVVALASLLLGGGAAYAAVQVVAAQAPNDTAAVETGPQQTIAPTVLIPYGG</sequence>
<dbReference type="EMBL" id="JAPFQL010000003">
    <property type="protein sequence ID" value="MDC5695869.1"/>
    <property type="molecule type" value="Genomic_DNA"/>
</dbReference>
<dbReference type="RefSeq" id="WP_272460415.1">
    <property type="nucleotide sequence ID" value="NZ_JAPFQL010000003.1"/>
</dbReference>
<comment type="caution">
    <text evidence="2">The sequence shown here is derived from an EMBL/GenBank/DDBJ whole genome shotgun (WGS) entry which is preliminary data.</text>
</comment>
<name>A0ABT5GCC4_9MICO</name>
<evidence type="ECO:0000256" key="1">
    <source>
        <dbReference type="SAM" id="SignalP"/>
    </source>
</evidence>
<keyword evidence="3" id="KW-1185">Reference proteome</keyword>
<evidence type="ECO:0000313" key="2">
    <source>
        <dbReference type="EMBL" id="MDC5695869.1"/>
    </source>
</evidence>
<evidence type="ECO:0000313" key="3">
    <source>
        <dbReference type="Proteomes" id="UP001150259"/>
    </source>
</evidence>
<dbReference type="Proteomes" id="UP001150259">
    <property type="component" value="Unassembled WGS sequence"/>
</dbReference>
<feature type="chain" id="PRO_5046782671" evidence="1">
    <location>
        <begin position="31"/>
        <end position="64"/>
    </location>
</feature>
<accession>A0ABT5GCC4</accession>
<reference evidence="2 3" key="1">
    <citation type="submission" date="2022-11" db="EMBL/GenBank/DDBJ databases">
        <title>Anaerobic phenanthrene biodegradation by a DNRA strain PheN6.</title>
        <authorList>
            <person name="Zhang Z."/>
        </authorList>
    </citation>
    <scope>NUCLEOTIDE SEQUENCE [LARGE SCALE GENOMIC DNA]</scope>
    <source>
        <strain evidence="2 3">PheN6</strain>
    </source>
</reference>